<dbReference type="OrthoDB" id="449052at2759"/>
<organism evidence="2 3">
    <name type="scientific">Portunus trituberculatus</name>
    <name type="common">Swimming crab</name>
    <name type="synonym">Neptunus trituberculatus</name>
    <dbReference type="NCBI Taxonomy" id="210409"/>
    <lineage>
        <taxon>Eukaryota</taxon>
        <taxon>Metazoa</taxon>
        <taxon>Ecdysozoa</taxon>
        <taxon>Arthropoda</taxon>
        <taxon>Crustacea</taxon>
        <taxon>Multicrustacea</taxon>
        <taxon>Malacostraca</taxon>
        <taxon>Eumalacostraca</taxon>
        <taxon>Eucarida</taxon>
        <taxon>Decapoda</taxon>
        <taxon>Pleocyemata</taxon>
        <taxon>Brachyura</taxon>
        <taxon>Eubrachyura</taxon>
        <taxon>Portunoidea</taxon>
        <taxon>Portunidae</taxon>
        <taxon>Portuninae</taxon>
        <taxon>Portunus</taxon>
    </lineage>
</organism>
<dbReference type="EMBL" id="VSRR010030556">
    <property type="protein sequence ID" value="MPC70108.1"/>
    <property type="molecule type" value="Genomic_DNA"/>
</dbReference>
<feature type="region of interest" description="Disordered" evidence="1">
    <location>
        <begin position="1"/>
        <end position="106"/>
    </location>
</feature>
<gene>
    <name evidence="2" type="ORF">E2C01_064347</name>
</gene>
<proteinExistence type="predicted"/>
<keyword evidence="3" id="KW-1185">Reference proteome</keyword>
<feature type="compositionally biased region" description="Low complexity" evidence="1">
    <location>
        <begin position="66"/>
        <end position="80"/>
    </location>
</feature>
<sequence>MEPGSLRAATAAATVQQMTDTLAKSPSNLSSSTDEPAQTDLNGVGSSEDSLGGKWSSEDRLSHPPSATTLSTTSTASAKTSSKKSLEEDGAFLMEEGSDPPVRQPEVIPITGRDLWDVACVVTATSPLPHHHWNLTPCLTNAVN</sequence>
<evidence type="ECO:0000256" key="1">
    <source>
        <dbReference type="SAM" id="MobiDB-lite"/>
    </source>
</evidence>
<accession>A0A5B7HMZ3</accession>
<reference evidence="2 3" key="1">
    <citation type="submission" date="2019-05" db="EMBL/GenBank/DDBJ databases">
        <title>Another draft genome of Portunus trituberculatus and its Hox gene families provides insights of decapod evolution.</title>
        <authorList>
            <person name="Jeong J.-H."/>
            <person name="Song I."/>
            <person name="Kim S."/>
            <person name="Choi T."/>
            <person name="Kim D."/>
            <person name="Ryu S."/>
            <person name="Kim W."/>
        </authorList>
    </citation>
    <scope>NUCLEOTIDE SEQUENCE [LARGE SCALE GENOMIC DNA]</scope>
    <source>
        <tissue evidence="2">Muscle</tissue>
    </source>
</reference>
<evidence type="ECO:0000313" key="2">
    <source>
        <dbReference type="EMBL" id="MPC70108.1"/>
    </source>
</evidence>
<dbReference type="Proteomes" id="UP000324222">
    <property type="component" value="Unassembled WGS sequence"/>
</dbReference>
<dbReference type="AlphaFoldDB" id="A0A5B7HMZ3"/>
<name>A0A5B7HMZ3_PORTR</name>
<evidence type="ECO:0000313" key="3">
    <source>
        <dbReference type="Proteomes" id="UP000324222"/>
    </source>
</evidence>
<feature type="compositionally biased region" description="Polar residues" evidence="1">
    <location>
        <begin position="15"/>
        <end position="49"/>
    </location>
</feature>
<comment type="caution">
    <text evidence="2">The sequence shown here is derived from an EMBL/GenBank/DDBJ whole genome shotgun (WGS) entry which is preliminary data.</text>
</comment>
<protein>
    <submittedName>
        <fullName evidence="2">Uncharacterized protein</fullName>
    </submittedName>
</protein>